<dbReference type="Gene3D" id="1.10.10.60">
    <property type="entry name" value="Homeodomain-like"/>
    <property type="match status" value="1"/>
</dbReference>
<dbReference type="InterPro" id="IPR009057">
    <property type="entry name" value="Homeodomain-like_sf"/>
</dbReference>
<dbReference type="PROSITE" id="PS01124">
    <property type="entry name" value="HTH_ARAC_FAMILY_2"/>
    <property type="match status" value="1"/>
</dbReference>
<dbReference type="Proteomes" id="UP000486534">
    <property type="component" value="Unassembled WGS sequence"/>
</dbReference>
<dbReference type="AlphaFoldDB" id="A0A7X1PR40"/>
<dbReference type="GO" id="GO:0043565">
    <property type="term" value="F:sequence-specific DNA binding"/>
    <property type="evidence" value="ECO:0007669"/>
    <property type="project" value="InterPro"/>
</dbReference>
<dbReference type="InterPro" id="IPR053142">
    <property type="entry name" value="PchR_regulatory_protein"/>
</dbReference>
<evidence type="ECO:0000313" key="5">
    <source>
        <dbReference type="Proteomes" id="UP000486534"/>
    </source>
</evidence>
<protein>
    <submittedName>
        <fullName evidence="4">Helix-turn-helix domain-containing protein</fullName>
    </submittedName>
</protein>
<dbReference type="RefSeq" id="WP_152899283.1">
    <property type="nucleotide sequence ID" value="NZ_CP191492.1"/>
</dbReference>
<dbReference type="InterPro" id="IPR018060">
    <property type="entry name" value="HTH_AraC"/>
</dbReference>
<feature type="domain" description="HTH araC/xylS-type" evidence="3">
    <location>
        <begin position="217"/>
        <end position="316"/>
    </location>
</feature>
<proteinExistence type="predicted"/>
<accession>A0A7X1PR40</accession>
<name>A0A7X1PR40_9PSED</name>
<evidence type="ECO:0000259" key="3">
    <source>
        <dbReference type="PROSITE" id="PS01124"/>
    </source>
</evidence>
<dbReference type="GO" id="GO:0003700">
    <property type="term" value="F:DNA-binding transcription factor activity"/>
    <property type="evidence" value="ECO:0007669"/>
    <property type="project" value="InterPro"/>
</dbReference>
<keyword evidence="2" id="KW-0804">Transcription</keyword>
<keyword evidence="1" id="KW-0805">Transcription regulation</keyword>
<evidence type="ECO:0000256" key="1">
    <source>
        <dbReference type="ARBA" id="ARBA00023015"/>
    </source>
</evidence>
<reference evidence="4 5" key="1">
    <citation type="submission" date="2019-10" db="EMBL/GenBank/DDBJ databases">
        <title>Pseudomonas dajingensis sp. nov., isolated from the profound head ulcers of farmed Murray cod (Maccullochella peelii peelii).</title>
        <authorList>
            <person name="Liu Y."/>
        </authorList>
    </citation>
    <scope>NUCLEOTIDE SEQUENCE [LARGE SCALE GENOMIC DNA]</scope>
    <source>
        <strain evidence="4 5">MC042</strain>
    </source>
</reference>
<dbReference type="SUPFAM" id="SSF46689">
    <property type="entry name" value="Homeodomain-like"/>
    <property type="match status" value="2"/>
</dbReference>
<dbReference type="Pfam" id="PF12833">
    <property type="entry name" value="HTH_18"/>
    <property type="match status" value="1"/>
</dbReference>
<comment type="caution">
    <text evidence="4">The sequence shown here is derived from an EMBL/GenBank/DDBJ whole genome shotgun (WGS) entry which is preliminary data.</text>
</comment>
<dbReference type="PANTHER" id="PTHR47893">
    <property type="entry name" value="REGULATORY PROTEIN PCHR"/>
    <property type="match status" value="1"/>
</dbReference>
<dbReference type="PANTHER" id="PTHR47893:SF1">
    <property type="entry name" value="REGULATORY PROTEIN PCHR"/>
    <property type="match status" value="1"/>
</dbReference>
<sequence>MHPTPQLDQRYYLRDFRQLGERYAVRYSLPGAGNEDDATCLMQGRITEHRLPGGLVLVSSDVLAFHSYRADSLRMPCLSLALVLEGHAALSFTRDQALLAGHCVTTLCADGRPMSAVHFAGTRLRGLNLALNAPEDLPDAQLAQLLHNALRGNGSRMHCGPLPVHLRQAIADLLGGRWHGSLQALLCEGVALQLLAHALAGLEADAEQAGSLSPRDRQLLERVRERLHQAPGEEHSLGELAQLACMSSSSLRSKFRQAYGQTVFGYLRERRLEVAHAQLQQGWSVQQAAHFVGYRHASNFATAFRQRFGVAPGSCG</sequence>
<evidence type="ECO:0000256" key="2">
    <source>
        <dbReference type="ARBA" id="ARBA00023163"/>
    </source>
</evidence>
<dbReference type="SMART" id="SM00342">
    <property type="entry name" value="HTH_ARAC"/>
    <property type="match status" value="1"/>
</dbReference>
<organism evidence="4 5">
    <name type="scientific">Pseudomonas piscis</name>
    <dbReference type="NCBI Taxonomy" id="2614538"/>
    <lineage>
        <taxon>Bacteria</taxon>
        <taxon>Pseudomonadati</taxon>
        <taxon>Pseudomonadota</taxon>
        <taxon>Gammaproteobacteria</taxon>
        <taxon>Pseudomonadales</taxon>
        <taxon>Pseudomonadaceae</taxon>
        <taxon>Pseudomonas</taxon>
    </lineage>
</organism>
<evidence type="ECO:0000313" key="4">
    <source>
        <dbReference type="EMBL" id="MQA56675.1"/>
    </source>
</evidence>
<dbReference type="EMBL" id="WHUV01000005">
    <property type="protein sequence ID" value="MQA56675.1"/>
    <property type="molecule type" value="Genomic_DNA"/>
</dbReference>
<gene>
    <name evidence="4" type="ORF">GDH07_25470</name>
</gene>